<keyword evidence="3" id="KW-1185">Reference proteome</keyword>
<sequence>MALPRTGVLHPSARLGGTQVSYCLKRRCDGDPTEGSLAEALGLKSEAEGTGGRAQRQAGRRNLDQGERHLNWLYRPNRAEAADYGAAGYTAPPASAVSQE</sequence>
<name>A0AAV7WKH8_PLEWA</name>
<evidence type="ECO:0000256" key="1">
    <source>
        <dbReference type="SAM" id="MobiDB-lite"/>
    </source>
</evidence>
<dbReference type="AlphaFoldDB" id="A0AAV7WKH8"/>
<dbReference type="EMBL" id="JANPWB010000001">
    <property type="protein sequence ID" value="KAJ1213357.1"/>
    <property type="molecule type" value="Genomic_DNA"/>
</dbReference>
<gene>
    <name evidence="2" type="ORF">NDU88_000995</name>
</gene>
<organism evidence="2 3">
    <name type="scientific">Pleurodeles waltl</name>
    <name type="common">Iberian ribbed newt</name>
    <dbReference type="NCBI Taxonomy" id="8319"/>
    <lineage>
        <taxon>Eukaryota</taxon>
        <taxon>Metazoa</taxon>
        <taxon>Chordata</taxon>
        <taxon>Craniata</taxon>
        <taxon>Vertebrata</taxon>
        <taxon>Euteleostomi</taxon>
        <taxon>Amphibia</taxon>
        <taxon>Batrachia</taxon>
        <taxon>Caudata</taxon>
        <taxon>Salamandroidea</taxon>
        <taxon>Salamandridae</taxon>
        <taxon>Pleurodelinae</taxon>
        <taxon>Pleurodeles</taxon>
    </lineage>
</organism>
<accession>A0AAV7WKH8</accession>
<evidence type="ECO:0000313" key="3">
    <source>
        <dbReference type="Proteomes" id="UP001066276"/>
    </source>
</evidence>
<comment type="caution">
    <text evidence="2">The sequence shown here is derived from an EMBL/GenBank/DDBJ whole genome shotgun (WGS) entry which is preliminary data.</text>
</comment>
<proteinExistence type="predicted"/>
<dbReference type="Proteomes" id="UP001066276">
    <property type="component" value="Chromosome 1_1"/>
</dbReference>
<feature type="region of interest" description="Disordered" evidence="1">
    <location>
        <begin position="41"/>
        <end position="65"/>
    </location>
</feature>
<evidence type="ECO:0000313" key="2">
    <source>
        <dbReference type="EMBL" id="KAJ1213357.1"/>
    </source>
</evidence>
<reference evidence="2" key="1">
    <citation type="journal article" date="2022" name="bioRxiv">
        <title>Sequencing and chromosome-scale assembly of the giantPleurodeles waltlgenome.</title>
        <authorList>
            <person name="Brown T."/>
            <person name="Elewa A."/>
            <person name="Iarovenko S."/>
            <person name="Subramanian E."/>
            <person name="Araus A.J."/>
            <person name="Petzold A."/>
            <person name="Susuki M."/>
            <person name="Suzuki K.-i.T."/>
            <person name="Hayashi T."/>
            <person name="Toyoda A."/>
            <person name="Oliveira C."/>
            <person name="Osipova E."/>
            <person name="Leigh N.D."/>
            <person name="Simon A."/>
            <person name="Yun M.H."/>
        </authorList>
    </citation>
    <scope>NUCLEOTIDE SEQUENCE</scope>
    <source>
        <strain evidence="2">20211129_DDA</strain>
        <tissue evidence="2">Liver</tissue>
    </source>
</reference>
<protein>
    <submittedName>
        <fullName evidence="2">Uncharacterized protein</fullName>
    </submittedName>
</protein>